<evidence type="ECO:0000256" key="2">
    <source>
        <dbReference type="ARBA" id="ARBA00022723"/>
    </source>
</evidence>
<keyword evidence="8" id="KW-1185">Reference proteome</keyword>
<sequence>MPQTQSPLRRLSVALGLTEAYKPADGTPTSPTPGNAGAATASLSAFLSSAKESFLKDVQEDRAKAAEKWTVVMGNEAGDLDTVASSIAFAWIQSEVYKIPAVPLIQVERADLALRAENLYALKLAGISDDQAELLTLTEIPNSEAASSSPASFPAHRFALVDHNRLNGIFTLNNPQARVVAVLDHHADEGLYPDAAPRTISPCGSCASHVGALFSSPPSSAPPTLEIPPELATLLLTAILIDTDGLKPGGKAVDLDRTTSLFLAPKTIPRLANSLPPPSALSPIDHPNPDPDALYDAQAIKDLTKALADKKADVSHLGAMDLLRRDYKEYNFVLGWADGRPVVKAGLSTVPARLKAWGADGMLEKDAAEWMQKRGLTVLGVLTSFSDVKKKNVLGISVGDGKKGKGKGKEKGKHKREMAWIVLEPPASEGEKDKLTADAIATRLWKGLEANTEIDPKVYKKFALKAARLPPGARFRVYKQGNAGATRKTTAPVLKEILEGAPEVAAGTEEGKKEGAAPAAAP</sequence>
<evidence type="ECO:0000256" key="1">
    <source>
        <dbReference type="ARBA" id="ARBA00001936"/>
    </source>
</evidence>
<dbReference type="InterPro" id="IPR038763">
    <property type="entry name" value="DHH_sf"/>
</dbReference>
<gene>
    <name evidence="7" type="ORF">GALMADRAFT_139222</name>
</gene>
<dbReference type="Gene3D" id="3.10.310.20">
    <property type="entry name" value="DHHA2 domain"/>
    <property type="match status" value="1"/>
</dbReference>
<dbReference type="HOGENOM" id="CLU_019358_1_1_1"/>
<dbReference type="Proteomes" id="UP000027222">
    <property type="component" value="Unassembled WGS sequence"/>
</dbReference>
<evidence type="ECO:0000313" key="7">
    <source>
        <dbReference type="EMBL" id="KDR77210.1"/>
    </source>
</evidence>
<dbReference type="GO" id="GO:0005737">
    <property type="term" value="C:cytoplasm"/>
    <property type="evidence" value="ECO:0007669"/>
    <property type="project" value="InterPro"/>
</dbReference>
<dbReference type="GO" id="GO:0004309">
    <property type="term" value="F:exopolyphosphatase activity"/>
    <property type="evidence" value="ECO:0007669"/>
    <property type="project" value="TreeGrafter"/>
</dbReference>
<protein>
    <recommendedName>
        <fullName evidence="6">DHHA2 domain-containing protein</fullName>
    </recommendedName>
</protein>
<dbReference type="PANTHER" id="PTHR12112:SF39">
    <property type="entry name" value="EG:152A3.5 PROTEIN (FBGN0003116_PN PROTEIN)"/>
    <property type="match status" value="1"/>
</dbReference>
<organism evidence="7 8">
    <name type="scientific">Galerina marginata (strain CBS 339.88)</name>
    <dbReference type="NCBI Taxonomy" id="685588"/>
    <lineage>
        <taxon>Eukaryota</taxon>
        <taxon>Fungi</taxon>
        <taxon>Dikarya</taxon>
        <taxon>Basidiomycota</taxon>
        <taxon>Agaricomycotina</taxon>
        <taxon>Agaricomycetes</taxon>
        <taxon>Agaricomycetidae</taxon>
        <taxon>Agaricales</taxon>
        <taxon>Agaricineae</taxon>
        <taxon>Strophariaceae</taxon>
        <taxon>Galerina</taxon>
    </lineage>
</organism>
<dbReference type="Pfam" id="PF02833">
    <property type="entry name" value="DHHA2"/>
    <property type="match status" value="1"/>
</dbReference>
<dbReference type="EMBL" id="KL142377">
    <property type="protein sequence ID" value="KDR77210.1"/>
    <property type="molecule type" value="Genomic_DNA"/>
</dbReference>
<keyword evidence="4" id="KW-0464">Manganese</keyword>
<dbReference type="OrthoDB" id="374045at2759"/>
<keyword evidence="3" id="KW-0378">Hydrolase</keyword>
<dbReference type="STRING" id="685588.A0A067T1Y6"/>
<dbReference type="SUPFAM" id="SSF64182">
    <property type="entry name" value="DHH phosphoesterases"/>
    <property type="match status" value="1"/>
</dbReference>
<reference evidence="8" key="1">
    <citation type="journal article" date="2014" name="Proc. Natl. Acad. Sci. U.S.A.">
        <title>Extensive sampling of basidiomycete genomes demonstrates inadequacy of the white-rot/brown-rot paradigm for wood decay fungi.</title>
        <authorList>
            <person name="Riley R."/>
            <person name="Salamov A.A."/>
            <person name="Brown D.W."/>
            <person name="Nagy L.G."/>
            <person name="Floudas D."/>
            <person name="Held B.W."/>
            <person name="Levasseur A."/>
            <person name="Lombard V."/>
            <person name="Morin E."/>
            <person name="Otillar R."/>
            <person name="Lindquist E.A."/>
            <person name="Sun H."/>
            <person name="LaButti K.M."/>
            <person name="Schmutz J."/>
            <person name="Jabbour D."/>
            <person name="Luo H."/>
            <person name="Baker S.E."/>
            <person name="Pisabarro A.G."/>
            <person name="Walton J.D."/>
            <person name="Blanchette R.A."/>
            <person name="Henrissat B."/>
            <person name="Martin F."/>
            <person name="Cullen D."/>
            <person name="Hibbett D.S."/>
            <person name="Grigoriev I.V."/>
        </authorList>
    </citation>
    <scope>NUCLEOTIDE SEQUENCE [LARGE SCALE GENOMIC DNA]</scope>
    <source>
        <strain evidence="8">CBS 339.88</strain>
    </source>
</reference>
<name>A0A067T1Y6_GALM3</name>
<feature type="region of interest" description="Disordered" evidence="5">
    <location>
        <begin position="501"/>
        <end position="522"/>
    </location>
</feature>
<feature type="domain" description="DHHA2" evidence="6">
    <location>
        <begin position="304"/>
        <end position="498"/>
    </location>
</feature>
<dbReference type="SMART" id="SM01131">
    <property type="entry name" value="DHHA2"/>
    <property type="match status" value="1"/>
</dbReference>
<dbReference type="InterPro" id="IPR038222">
    <property type="entry name" value="DHHA2_dom_sf"/>
</dbReference>
<dbReference type="InterPro" id="IPR001667">
    <property type="entry name" value="DDH_dom"/>
</dbReference>
<evidence type="ECO:0000256" key="4">
    <source>
        <dbReference type="ARBA" id="ARBA00023211"/>
    </source>
</evidence>
<accession>A0A067T1Y6</accession>
<dbReference type="Gene3D" id="3.90.1640.10">
    <property type="entry name" value="inorganic pyrophosphatase (n-terminal core)"/>
    <property type="match status" value="1"/>
</dbReference>
<evidence type="ECO:0000256" key="5">
    <source>
        <dbReference type="SAM" id="MobiDB-lite"/>
    </source>
</evidence>
<dbReference type="PANTHER" id="PTHR12112">
    <property type="entry name" value="BNIP - RELATED"/>
    <property type="match status" value="1"/>
</dbReference>
<comment type="cofactor">
    <cofactor evidence="1">
        <name>Mn(2+)</name>
        <dbReference type="ChEBI" id="CHEBI:29035"/>
    </cofactor>
</comment>
<dbReference type="InterPro" id="IPR004097">
    <property type="entry name" value="DHHA2"/>
</dbReference>
<dbReference type="AlphaFoldDB" id="A0A067T1Y6"/>
<keyword evidence="2" id="KW-0479">Metal-binding</keyword>
<evidence type="ECO:0000313" key="8">
    <source>
        <dbReference type="Proteomes" id="UP000027222"/>
    </source>
</evidence>
<dbReference type="Pfam" id="PF01368">
    <property type="entry name" value="DHH"/>
    <property type="match status" value="1"/>
</dbReference>
<evidence type="ECO:0000259" key="6">
    <source>
        <dbReference type="SMART" id="SM01131"/>
    </source>
</evidence>
<dbReference type="GO" id="GO:0046872">
    <property type="term" value="F:metal ion binding"/>
    <property type="evidence" value="ECO:0007669"/>
    <property type="project" value="UniProtKB-KW"/>
</dbReference>
<evidence type="ECO:0000256" key="3">
    <source>
        <dbReference type="ARBA" id="ARBA00022801"/>
    </source>
</evidence>
<proteinExistence type="predicted"/>